<dbReference type="AlphaFoldDB" id="A0A255Z616"/>
<gene>
    <name evidence="1" type="ORF">CHU92_09710</name>
</gene>
<comment type="caution">
    <text evidence="1">The sequence shown here is derived from an EMBL/GenBank/DDBJ whole genome shotgun (WGS) entry which is preliminary data.</text>
</comment>
<proteinExistence type="predicted"/>
<dbReference type="Pfam" id="PF11751">
    <property type="entry name" value="PorP_SprF"/>
    <property type="match status" value="1"/>
</dbReference>
<evidence type="ECO:0008006" key="3">
    <source>
        <dbReference type="Google" id="ProtNLM"/>
    </source>
</evidence>
<dbReference type="Proteomes" id="UP000216605">
    <property type="component" value="Unassembled WGS sequence"/>
</dbReference>
<dbReference type="NCBIfam" id="TIGR03519">
    <property type="entry name" value="T9SS_PorP_fam"/>
    <property type="match status" value="1"/>
</dbReference>
<dbReference type="EMBL" id="NOXV01000271">
    <property type="protein sequence ID" value="OYQ36364.1"/>
    <property type="molecule type" value="Genomic_DNA"/>
</dbReference>
<evidence type="ECO:0000313" key="1">
    <source>
        <dbReference type="EMBL" id="OYQ36364.1"/>
    </source>
</evidence>
<keyword evidence="2" id="KW-1185">Reference proteome</keyword>
<sequence length="305" mass="34346">MKNNLLQLLIYLVVITTCNSLYSQQESLYTQYMYNTLSFNSAYAGSRENPSFLLLHRTQWVGIDGAPQTQNFSFHTPLRNQMMGLGLVVVNDRLGPSNETNVNANYSYSIYLNSEVKLSFGISAGVQNLNVDWSKGTFNNQIDPVFQQNINIFKPTVGAGTFLYTDNYYVGISVPNFLTTKYFDDVQSSNATKRAQYYVIGGYVFDLSPDVKFKPATLTKIISGAPVAIDLSTNFLFYDKFTLGIAASFDNSLSILTGYQITPNILLGYSYDYNTNNLGNYNNGSHEVFLRIELAKIKYISPRFF</sequence>
<dbReference type="RefSeq" id="WP_094415044.1">
    <property type="nucleotide sequence ID" value="NZ_NOXV01000271.1"/>
</dbReference>
<evidence type="ECO:0000313" key="2">
    <source>
        <dbReference type="Proteomes" id="UP000216605"/>
    </source>
</evidence>
<protein>
    <recommendedName>
        <fullName evidence="3">Type IX secretion system membrane protein PorP/SprF</fullName>
    </recommendedName>
</protein>
<accession>A0A255Z616</accession>
<reference evidence="1 2" key="1">
    <citation type="submission" date="2017-07" db="EMBL/GenBank/DDBJ databases">
        <title>Flavobacterium cyanobacteriorum sp. nov., isolated from cyanobacterial aggregates in a eutrophic lake.</title>
        <authorList>
            <person name="Cai H."/>
        </authorList>
    </citation>
    <scope>NUCLEOTIDE SEQUENCE [LARGE SCALE GENOMIC DNA]</scope>
    <source>
        <strain evidence="1 2">TH021</strain>
    </source>
</reference>
<dbReference type="OrthoDB" id="1114455at2"/>
<organism evidence="1 2">
    <name type="scientific">Flavobacterium cyanobacteriorum</name>
    <dbReference type="NCBI Taxonomy" id="2022802"/>
    <lineage>
        <taxon>Bacteria</taxon>
        <taxon>Pseudomonadati</taxon>
        <taxon>Bacteroidota</taxon>
        <taxon>Flavobacteriia</taxon>
        <taxon>Flavobacteriales</taxon>
        <taxon>Flavobacteriaceae</taxon>
        <taxon>Flavobacterium</taxon>
    </lineage>
</organism>
<name>A0A255Z616_9FLAO</name>
<dbReference type="InterPro" id="IPR019861">
    <property type="entry name" value="PorP/SprF_Bacteroidetes"/>
</dbReference>